<proteinExistence type="predicted"/>
<sequence length="447" mass="50359">MTVAQRITAVLLLFVFSLSSLEALSNSRRLINTSSEDTATNRTGDKPQIVATQLAWIWTPYQERLSVYIVACAGSEPTPAFLKERFMAAYTLKKTGRYYGKGSHSGVFVRRLVNKENPKSGLLGMDFDEIEKVTGSNKNTVTLILSGHDGKVLTHTGLYDGSERLEIGWGQFDSGKKPAVHGGKTLDHTGTYDQPWPRGQDKTLMIVGDHEFEEDRKRLPQCDISFEAQEDFNAVDPVSSEKPRTDDVSEPDEAQSGTTERKKGTPNSKKTTWLTNDTHGHDLALYMVKEREVKYNSFEPIIDTSRPWATLAGIISDLVQDYLLESLGLGSGPRVTKNECMLRQFQYMKLSESEFFWVGRQDEKAHVTMVTDRGEWMLPTKTFNGKDDLAFVFRTYNGTPQLCIAKRGTRVQEPHDCVDFNRILDKSEAQAEADKRIEDGTEVTEWS</sequence>
<feature type="region of interest" description="Disordered" evidence="1">
    <location>
        <begin position="230"/>
        <end position="274"/>
    </location>
</feature>
<organism evidence="3">
    <name type="scientific">Chromera velia CCMP2878</name>
    <dbReference type="NCBI Taxonomy" id="1169474"/>
    <lineage>
        <taxon>Eukaryota</taxon>
        <taxon>Sar</taxon>
        <taxon>Alveolata</taxon>
        <taxon>Colpodellida</taxon>
        <taxon>Chromeraceae</taxon>
        <taxon>Chromera</taxon>
    </lineage>
</organism>
<feature type="compositionally biased region" description="Polar residues" evidence="1">
    <location>
        <begin position="265"/>
        <end position="274"/>
    </location>
</feature>
<feature type="signal peptide" evidence="2">
    <location>
        <begin position="1"/>
        <end position="23"/>
    </location>
</feature>
<evidence type="ECO:0000256" key="1">
    <source>
        <dbReference type="SAM" id="MobiDB-lite"/>
    </source>
</evidence>
<gene>
    <name evidence="3" type="ORF">Cvel_7204</name>
</gene>
<dbReference type="AlphaFoldDB" id="A0A0G4HKD9"/>
<dbReference type="PhylomeDB" id="A0A0G4HKD9"/>
<name>A0A0G4HKD9_9ALVE</name>
<keyword evidence="2" id="KW-0732">Signal</keyword>
<evidence type="ECO:0000256" key="2">
    <source>
        <dbReference type="SAM" id="SignalP"/>
    </source>
</evidence>
<feature type="chain" id="PRO_5005191507" description="Secreted protein" evidence="2">
    <location>
        <begin position="24"/>
        <end position="447"/>
    </location>
</feature>
<dbReference type="VEuPathDB" id="CryptoDB:Cvel_7204"/>
<dbReference type="EMBL" id="CDMZ01002958">
    <property type="protein sequence ID" value="CEM44561.1"/>
    <property type="molecule type" value="Genomic_DNA"/>
</dbReference>
<evidence type="ECO:0008006" key="4">
    <source>
        <dbReference type="Google" id="ProtNLM"/>
    </source>
</evidence>
<feature type="region of interest" description="Disordered" evidence="1">
    <location>
        <begin position="180"/>
        <end position="200"/>
    </location>
</feature>
<reference evidence="3" key="1">
    <citation type="submission" date="2014-11" db="EMBL/GenBank/DDBJ databases">
        <authorList>
            <person name="Otto D Thomas"/>
            <person name="Naeem Raeece"/>
        </authorList>
    </citation>
    <scope>NUCLEOTIDE SEQUENCE</scope>
</reference>
<protein>
    <recommendedName>
        <fullName evidence="4">Secreted protein</fullName>
    </recommendedName>
</protein>
<evidence type="ECO:0000313" key="3">
    <source>
        <dbReference type="EMBL" id="CEM44561.1"/>
    </source>
</evidence>
<accession>A0A0G4HKD9</accession>